<gene>
    <name evidence="1" type="ORF">NF557_09135</name>
</gene>
<evidence type="ECO:0000313" key="1">
    <source>
        <dbReference type="EMBL" id="USQ74835.1"/>
    </source>
</evidence>
<dbReference type="RefSeq" id="WP_252618892.1">
    <property type="nucleotide sequence ID" value="NZ_CP099490.1"/>
</dbReference>
<keyword evidence="2" id="KW-1185">Reference proteome</keyword>
<dbReference type="NCBIfam" id="TIGR03843">
    <property type="entry name" value="SCO1664 family protein"/>
    <property type="match status" value="1"/>
</dbReference>
<name>A0ABY4YE57_9MICO</name>
<protein>
    <submittedName>
        <fullName evidence="1">SCO1664 family protein</fullName>
    </submittedName>
</protein>
<sequence>MSGRTLTTAELQVEGVLTDASNLTARVLLTDAAGEPTGERALYKPIRGEAPLRDFPARTLGRREVAAYLISSVGGWDLIPQTVLRDGPLGPGSVQRWIDWESTGWGPGAGLLEAFPDGAVPDGWLPLVQGEAADGSPVTVCHADTADLASLAVLDVVLNNADRKGAHLVRDADGHLWGFDHGLTLHLDDKLRTVLWGWAGQPLPEEDLARLGRLRVELAAGAGLATRLTEPVGDLPGDDTGGLVSAAELVALRARVDQLLADPVFPALPTGRYPLPWPLW</sequence>
<dbReference type="InterPro" id="IPR022292">
    <property type="entry name" value="CHP03843"/>
</dbReference>
<evidence type="ECO:0000313" key="2">
    <source>
        <dbReference type="Proteomes" id="UP001056535"/>
    </source>
</evidence>
<organism evidence="1 2">
    <name type="scientific">Ornithinimicrobium cryptoxanthini</name>
    <dbReference type="NCBI Taxonomy" id="2934161"/>
    <lineage>
        <taxon>Bacteria</taxon>
        <taxon>Bacillati</taxon>
        <taxon>Actinomycetota</taxon>
        <taxon>Actinomycetes</taxon>
        <taxon>Micrococcales</taxon>
        <taxon>Ornithinimicrobiaceae</taxon>
        <taxon>Ornithinimicrobium</taxon>
    </lineage>
</organism>
<dbReference type="EMBL" id="CP099490">
    <property type="protein sequence ID" value="USQ74835.1"/>
    <property type="molecule type" value="Genomic_DNA"/>
</dbReference>
<accession>A0ABY4YE57</accession>
<proteinExistence type="predicted"/>
<dbReference type="Proteomes" id="UP001056535">
    <property type="component" value="Chromosome"/>
</dbReference>
<reference evidence="1" key="1">
    <citation type="submission" date="2022-06" db="EMBL/GenBank/DDBJ databases">
        <title>Ornithinimicrobium JY.X270.</title>
        <authorList>
            <person name="Huang Y."/>
        </authorList>
    </citation>
    <scope>NUCLEOTIDE SEQUENCE</scope>
    <source>
        <strain evidence="1">JY.X270</strain>
    </source>
</reference>